<reference evidence="2" key="1">
    <citation type="journal article" date="2008" name="Nat. Genet.">
        <title>The Pristionchus pacificus genome provides a unique perspective on nematode lifestyle and parasitism.</title>
        <authorList>
            <person name="Dieterich C."/>
            <person name="Clifton S.W."/>
            <person name="Schuster L.N."/>
            <person name="Chinwalla A."/>
            <person name="Delehaunty K."/>
            <person name="Dinkelacker I."/>
            <person name="Fulton L."/>
            <person name="Fulton R."/>
            <person name="Godfrey J."/>
            <person name="Minx P."/>
            <person name="Mitreva M."/>
            <person name="Roeseler W."/>
            <person name="Tian H."/>
            <person name="Witte H."/>
            <person name="Yang S.P."/>
            <person name="Wilson R.K."/>
            <person name="Sommer R.J."/>
        </authorList>
    </citation>
    <scope>NUCLEOTIDE SEQUENCE [LARGE SCALE GENOMIC DNA]</scope>
    <source>
        <strain evidence="2">PS312</strain>
    </source>
</reference>
<dbReference type="Proteomes" id="UP000005239">
    <property type="component" value="Unassembled WGS sequence"/>
</dbReference>
<name>A0A8R1V674_PRIPA</name>
<organism evidence="1 2">
    <name type="scientific">Pristionchus pacificus</name>
    <name type="common">Parasitic nematode worm</name>
    <dbReference type="NCBI Taxonomy" id="54126"/>
    <lineage>
        <taxon>Eukaryota</taxon>
        <taxon>Metazoa</taxon>
        <taxon>Ecdysozoa</taxon>
        <taxon>Nematoda</taxon>
        <taxon>Chromadorea</taxon>
        <taxon>Rhabditida</taxon>
        <taxon>Rhabditina</taxon>
        <taxon>Diplogasteromorpha</taxon>
        <taxon>Diplogasteroidea</taxon>
        <taxon>Neodiplogasteridae</taxon>
        <taxon>Pristionchus</taxon>
    </lineage>
</organism>
<evidence type="ECO:0000313" key="2">
    <source>
        <dbReference type="Proteomes" id="UP000005239"/>
    </source>
</evidence>
<dbReference type="OrthoDB" id="5814573at2759"/>
<sequence length="251" mass="28311">QILLFHMSGRRQSVTAQIQRTARRFSAALVPQLTKLDTLPILDKIRGVEIRINNFSTYATAQQQYILHNSVQFAPIEFDIFSLEDGRPILSASLYPEEIVVNEGQKRIIALSLNEDDAIGTHIAHIKHPVSGMKVYEINENSTEELSIRSCSEDSEEYRLKAIEEGLAALFFSCGCSYTKSKWEMKKLVRTVATIAPKKSFFSENAMTASWVSDVDNETRLVALSSAIVQLIREGYPAVLHIIKEFHVRHG</sequence>
<keyword evidence="2" id="KW-1185">Reference proteome</keyword>
<reference evidence="1" key="2">
    <citation type="submission" date="2022-06" db="UniProtKB">
        <authorList>
            <consortium name="EnsemblMetazoa"/>
        </authorList>
    </citation>
    <scope>IDENTIFICATION</scope>
    <source>
        <strain evidence="1">PS312</strain>
    </source>
</reference>
<dbReference type="EnsemblMetazoa" id="PPA46947.1">
    <property type="protein sequence ID" value="PPA46947.1"/>
    <property type="gene ID" value="WBGene00304726"/>
</dbReference>
<accession>A0A8R1V674</accession>
<proteinExistence type="predicted"/>
<evidence type="ECO:0000313" key="1">
    <source>
        <dbReference type="EnsemblMetazoa" id="PPA46947.1"/>
    </source>
</evidence>
<gene>
    <name evidence="1" type="primary">WBGene00304726</name>
</gene>
<dbReference type="AlphaFoldDB" id="A0A8R1V674"/>
<protein>
    <submittedName>
        <fullName evidence="1">Uncharacterized protein</fullName>
    </submittedName>
</protein>